<dbReference type="PaxDb" id="29760-VIT_07s0005g05340.t01"/>
<dbReference type="HOGENOM" id="CLU_2983003_0_0_1"/>
<protein>
    <submittedName>
        <fullName evidence="1">Uncharacterized protein</fullName>
    </submittedName>
</protein>
<dbReference type="EMBL" id="FN596502">
    <property type="protein sequence ID" value="CCB60237.1"/>
    <property type="molecule type" value="Genomic_DNA"/>
</dbReference>
<dbReference type="Proteomes" id="UP000009183">
    <property type="component" value="Chromosome 7"/>
</dbReference>
<evidence type="ECO:0000313" key="2">
    <source>
        <dbReference type="Proteomes" id="UP000009183"/>
    </source>
</evidence>
<keyword evidence="2" id="KW-1185">Reference proteome</keyword>
<organism evidence="1 2">
    <name type="scientific">Vitis vinifera</name>
    <name type="common">Grape</name>
    <dbReference type="NCBI Taxonomy" id="29760"/>
    <lineage>
        <taxon>Eukaryota</taxon>
        <taxon>Viridiplantae</taxon>
        <taxon>Streptophyta</taxon>
        <taxon>Embryophyta</taxon>
        <taxon>Tracheophyta</taxon>
        <taxon>Spermatophyta</taxon>
        <taxon>Magnoliopsida</taxon>
        <taxon>eudicotyledons</taxon>
        <taxon>Gunneridae</taxon>
        <taxon>Pentapetalae</taxon>
        <taxon>rosids</taxon>
        <taxon>Vitales</taxon>
        <taxon>Vitaceae</taxon>
        <taxon>Viteae</taxon>
        <taxon>Vitis</taxon>
    </lineage>
</organism>
<evidence type="ECO:0000313" key="1">
    <source>
        <dbReference type="EMBL" id="CCB60237.1"/>
    </source>
</evidence>
<gene>
    <name evidence="1" type="ordered locus">VIT_07s0005g05340</name>
</gene>
<accession>F6HZX1</accession>
<sequence>MDDEPLCFTYTLIFSKNYLVFDVTLLNTIFNGHYECLAGLAIPNKIPKCPLTRYANLS</sequence>
<dbReference type="AlphaFoldDB" id="F6HZX1"/>
<name>F6HZX1_VITVI</name>
<proteinExistence type="predicted"/>
<dbReference type="InParanoid" id="F6HZX1"/>
<reference evidence="2" key="1">
    <citation type="journal article" date="2007" name="Nature">
        <title>The grapevine genome sequence suggests ancestral hexaploidization in major angiosperm phyla.</title>
        <authorList>
            <consortium name="The French-Italian Public Consortium for Grapevine Genome Characterization."/>
            <person name="Jaillon O."/>
            <person name="Aury J.-M."/>
            <person name="Noel B."/>
            <person name="Policriti A."/>
            <person name="Clepet C."/>
            <person name="Casagrande A."/>
            <person name="Choisne N."/>
            <person name="Aubourg S."/>
            <person name="Vitulo N."/>
            <person name="Jubin C."/>
            <person name="Vezzi A."/>
            <person name="Legeai F."/>
            <person name="Hugueney P."/>
            <person name="Dasilva C."/>
            <person name="Horner D."/>
            <person name="Mica E."/>
            <person name="Jublot D."/>
            <person name="Poulain J."/>
            <person name="Bruyere C."/>
            <person name="Billault A."/>
            <person name="Segurens B."/>
            <person name="Gouyvenoux M."/>
            <person name="Ugarte E."/>
            <person name="Cattonaro F."/>
            <person name="Anthouard V."/>
            <person name="Vico V."/>
            <person name="Del Fabbro C."/>
            <person name="Alaux M."/>
            <person name="Di Gaspero G."/>
            <person name="Dumas V."/>
            <person name="Felice N."/>
            <person name="Paillard S."/>
            <person name="Juman I."/>
            <person name="Moroldo M."/>
            <person name="Scalabrin S."/>
            <person name="Canaguier A."/>
            <person name="Le Clainche I."/>
            <person name="Malacrida G."/>
            <person name="Durand E."/>
            <person name="Pesole G."/>
            <person name="Laucou V."/>
            <person name="Chatelet P."/>
            <person name="Merdinoglu D."/>
            <person name="Delledonne M."/>
            <person name="Pezzotti M."/>
            <person name="Lecharny A."/>
            <person name="Scarpelli C."/>
            <person name="Artiguenave F."/>
            <person name="Pe M.E."/>
            <person name="Valle G."/>
            <person name="Morgante M."/>
            <person name="Caboche M."/>
            <person name="Adam-Blondon A.-F."/>
            <person name="Weissenbach J."/>
            <person name="Quetier F."/>
            <person name="Wincker P."/>
        </authorList>
    </citation>
    <scope>NUCLEOTIDE SEQUENCE [LARGE SCALE GENOMIC DNA]</scope>
    <source>
        <strain evidence="2">cv. Pinot noir / PN40024</strain>
    </source>
</reference>